<evidence type="ECO:0000313" key="3">
    <source>
        <dbReference type="EMBL" id="KAG7555302.1"/>
    </source>
</evidence>
<dbReference type="Pfam" id="PF00646">
    <property type="entry name" value="F-box"/>
    <property type="match status" value="1"/>
</dbReference>
<dbReference type="OrthoDB" id="1109807at2759"/>
<feature type="compositionally biased region" description="Basic residues" evidence="1">
    <location>
        <begin position="1"/>
        <end position="13"/>
    </location>
</feature>
<feature type="region of interest" description="Disordered" evidence="1">
    <location>
        <begin position="1"/>
        <end position="20"/>
    </location>
</feature>
<dbReference type="InterPro" id="IPR013187">
    <property type="entry name" value="F-box-assoc_dom_typ3"/>
</dbReference>
<feature type="domain" description="F-box" evidence="2">
    <location>
        <begin position="21"/>
        <end position="67"/>
    </location>
</feature>
<dbReference type="AlphaFoldDB" id="A0A8T1Z8J0"/>
<dbReference type="NCBIfam" id="TIGR01640">
    <property type="entry name" value="F_box_assoc_1"/>
    <property type="match status" value="1"/>
</dbReference>
<dbReference type="InterPro" id="IPR017451">
    <property type="entry name" value="F-box-assoc_interact_dom"/>
</dbReference>
<dbReference type="PANTHER" id="PTHR31111">
    <property type="entry name" value="BNAA05G37150D PROTEIN-RELATED"/>
    <property type="match status" value="1"/>
</dbReference>
<keyword evidence="4" id="KW-1185">Reference proteome</keyword>
<dbReference type="EMBL" id="JAEFBJ010000011">
    <property type="protein sequence ID" value="KAG7555302.1"/>
    <property type="molecule type" value="Genomic_DNA"/>
</dbReference>
<sequence>MGRHSGRRTKMKKNPRETEATTYSNTIPIDLLFEILLRLPAKSVTRFVSVSKLFAKIIRSQDFIRSFLFRSSKQKQRVLLAFSGVDKEEGRENWFFLSSSLEESSSPVFLSSTACHAPELRYTRPICVHGLISFVYGQEQIISNPTTGKSITLPLVKSRRRVLKRFFGYDPVDDIYKVLCVTEPMFGTGRKLVAASQCQVLSLESSNHQNSWRNFECSIPHRPQSEGICTNGVLYYYAHMGTEIMEPSLVRFDLRSETFDFLTILPVEVQNFLKSSNLINYKGNIASATRTSCHSFDLWVLEDFKKKQWLKVNLSIRSGLVDFRGIAHTGEIIYATYDLEDYHLILHDPKTNSRKFVEIDVNSYEFGRLSGVVSLVDYVESVMFS</sequence>
<dbReference type="PANTHER" id="PTHR31111:SF138">
    <property type="entry name" value="F-BOX ASSOCIATED DOMAIN-CONTAINING PROTEIN"/>
    <property type="match status" value="1"/>
</dbReference>
<dbReference type="SMART" id="SM00256">
    <property type="entry name" value="FBOX"/>
    <property type="match status" value="1"/>
</dbReference>
<dbReference type="Pfam" id="PF08268">
    <property type="entry name" value="FBA_3"/>
    <property type="match status" value="1"/>
</dbReference>
<dbReference type="Proteomes" id="UP000694251">
    <property type="component" value="Chromosome 11"/>
</dbReference>
<gene>
    <name evidence="3" type="ORF">ISN44_As11g014510</name>
</gene>
<evidence type="ECO:0000313" key="4">
    <source>
        <dbReference type="Proteomes" id="UP000694251"/>
    </source>
</evidence>
<comment type="caution">
    <text evidence="3">The sequence shown here is derived from an EMBL/GenBank/DDBJ whole genome shotgun (WGS) entry which is preliminary data.</text>
</comment>
<reference evidence="3 4" key="1">
    <citation type="submission" date="2020-12" db="EMBL/GenBank/DDBJ databases">
        <title>Concerted genomic and epigenomic changes stabilize Arabidopsis allopolyploids.</title>
        <authorList>
            <person name="Chen Z."/>
        </authorList>
    </citation>
    <scope>NUCLEOTIDE SEQUENCE [LARGE SCALE GENOMIC DNA]</scope>
    <source>
        <strain evidence="3">As9502</strain>
        <tissue evidence="3">Leaf</tissue>
    </source>
</reference>
<evidence type="ECO:0000256" key="1">
    <source>
        <dbReference type="SAM" id="MobiDB-lite"/>
    </source>
</evidence>
<proteinExistence type="predicted"/>
<dbReference type="PROSITE" id="PS50181">
    <property type="entry name" value="FBOX"/>
    <property type="match status" value="1"/>
</dbReference>
<name>A0A8T1Z8J0_ARASU</name>
<evidence type="ECO:0000259" key="2">
    <source>
        <dbReference type="PROSITE" id="PS50181"/>
    </source>
</evidence>
<dbReference type="InterPro" id="IPR001810">
    <property type="entry name" value="F-box_dom"/>
</dbReference>
<accession>A0A8T1Z8J0</accession>
<protein>
    <submittedName>
        <fullName evidence="3">F-box-like domain superfamily</fullName>
    </submittedName>
</protein>
<organism evidence="3 4">
    <name type="scientific">Arabidopsis suecica</name>
    <name type="common">Swedish thale-cress</name>
    <name type="synonym">Cardaminopsis suecica</name>
    <dbReference type="NCBI Taxonomy" id="45249"/>
    <lineage>
        <taxon>Eukaryota</taxon>
        <taxon>Viridiplantae</taxon>
        <taxon>Streptophyta</taxon>
        <taxon>Embryophyta</taxon>
        <taxon>Tracheophyta</taxon>
        <taxon>Spermatophyta</taxon>
        <taxon>Magnoliopsida</taxon>
        <taxon>eudicotyledons</taxon>
        <taxon>Gunneridae</taxon>
        <taxon>Pentapetalae</taxon>
        <taxon>rosids</taxon>
        <taxon>malvids</taxon>
        <taxon>Brassicales</taxon>
        <taxon>Brassicaceae</taxon>
        <taxon>Camelineae</taxon>
        <taxon>Arabidopsis</taxon>
    </lineage>
</organism>